<organism evidence="7 8">
    <name type="scientific">Catenaria anguillulae PL171</name>
    <dbReference type="NCBI Taxonomy" id="765915"/>
    <lineage>
        <taxon>Eukaryota</taxon>
        <taxon>Fungi</taxon>
        <taxon>Fungi incertae sedis</taxon>
        <taxon>Blastocladiomycota</taxon>
        <taxon>Blastocladiomycetes</taxon>
        <taxon>Blastocladiales</taxon>
        <taxon>Catenariaceae</taxon>
        <taxon>Catenaria</taxon>
    </lineage>
</organism>
<dbReference type="GO" id="GO:0019346">
    <property type="term" value="P:transsulfuration"/>
    <property type="evidence" value="ECO:0007669"/>
    <property type="project" value="InterPro"/>
</dbReference>
<dbReference type="GO" id="GO:0071269">
    <property type="term" value="P:L-homocysteine biosynthetic process"/>
    <property type="evidence" value="ECO:0007669"/>
    <property type="project" value="TreeGrafter"/>
</dbReference>
<reference evidence="7 8" key="1">
    <citation type="submission" date="2016-07" db="EMBL/GenBank/DDBJ databases">
        <title>Pervasive Adenine N6-methylation of Active Genes in Fungi.</title>
        <authorList>
            <consortium name="DOE Joint Genome Institute"/>
            <person name="Mondo S.J."/>
            <person name="Dannebaum R.O."/>
            <person name="Kuo R.C."/>
            <person name="Labutti K."/>
            <person name="Haridas S."/>
            <person name="Kuo A."/>
            <person name="Salamov A."/>
            <person name="Ahrendt S.R."/>
            <person name="Lipzen A."/>
            <person name="Sullivan W."/>
            <person name="Andreopoulos W.B."/>
            <person name="Clum A."/>
            <person name="Lindquist E."/>
            <person name="Daum C."/>
            <person name="Ramamoorthy G.K."/>
            <person name="Gryganskyi A."/>
            <person name="Culley D."/>
            <person name="Magnuson J.K."/>
            <person name="James T.Y."/>
            <person name="O'Malley M.A."/>
            <person name="Stajich J.E."/>
            <person name="Spatafora J.W."/>
            <person name="Visel A."/>
            <person name="Grigoriev I.V."/>
        </authorList>
    </citation>
    <scope>NUCLEOTIDE SEQUENCE [LARGE SCALE GENOMIC DNA]</scope>
    <source>
        <strain evidence="7 8">PL171</strain>
    </source>
</reference>
<dbReference type="Proteomes" id="UP000193411">
    <property type="component" value="Unassembled WGS sequence"/>
</dbReference>
<keyword evidence="3" id="KW-0808">Transferase</keyword>
<comment type="cofactor">
    <cofactor evidence="1 5">
        <name>pyridoxal 5'-phosphate</name>
        <dbReference type="ChEBI" id="CHEBI:597326"/>
    </cofactor>
</comment>
<accession>A0A1Y2HP77</accession>
<dbReference type="InterPro" id="IPR015424">
    <property type="entry name" value="PyrdxlP-dep_Trfase"/>
</dbReference>
<evidence type="ECO:0000256" key="2">
    <source>
        <dbReference type="ARBA" id="ARBA00009077"/>
    </source>
</evidence>
<dbReference type="OrthoDB" id="3512640at2759"/>
<dbReference type="PANTHER" id="PTHR43797">
    <property type="entry name" value="HOMOCYSTEINE/CYSTEINE SYNTHASE"/>
    <property type="match status" value="1"/>
</dbReference>
<evidence type="ECO:0000256" key="3">
    <source>
        <dbReference type="ARBA" id="ARBA00022679"/>
    </source>
</evidence>
<evidence type="ECO:0000256" key="4">
    <source>
        <dbReference type="ARBA" id="ARBA00022898"/>
    </source>
</evidence>
<dbReference type="Pfam" id="PF01053">
    <property type="entry name" value="Cys_Met_Meta_PP"/>
    <property type="match status" value="1"/>
</dbReference>
<dbReference type="FunFam" id="3.40.640.10:FF:000035">
    <property type="entry name" value="O-succinylhomoserine sulfhydrylase"/>
    <property type="match status" value="1"/>
</dbReference>
<dbReference type="GO" id="GO:0003961">
    <property type="term" value="F:O-acetylhomoserine aminocarboxypropyltransferase activity"/>
    <property type="evidence" value="ECO:0007669"/>
    <property type="project" value="TreeGrafter"/>
</dbReference>
<dbReference type="GO" id="GO:0004124">
    <property type="term" value="F:cysteine synthase activity"/>
    <property type="evidence" value="ECO:0007669"/>
    <property type="project" value="TreeGrafter"/>
</dbReference>
<dbReference type="InterPro" id="IPR015422">
    <property type="entry name" value="PyrdxlP-dep_Trfase_small"/>
</dbReference>
<evidence type="ECO:0000256" key="6">
    <source>
        <dbReference type="SAM" id="MobiDB-lite"/>
    </source>
</evidence>
<comment type="similarity">
    <text evidence="2 5">Belongs to the trans-sulfuration enzymes family.</text>
</comment>
<comment type="caution">
    <text evidence="7">The sequence shown here is derived from an EMBL/GenBank/DDBJ whole genome shotgun (WGS) entry which is preliminary data.</text>
</comment>
<dbReference type="Gene3D" id="3.90.1150.10">
    <property type="entry name" value="Aspartate Aminotransferase, domain 1"/>
    <property type="match status" value="1"/>
</dbReference>
<dbReference type="PANTHER" id="PTHR43797:SF2">
    <property type="entry name" value="HOMOCYSTEINE_CYSTEINE SYNTHASE"/>
    <property type="match status" value="1"/>
</dbReference>
<evidence type="ECO:0000313" key="8">
    <source>
        <dbReference type="Proteomes" id="UP000193411"/>
    </source>
</evidence>
<dbReference type="CDD" id="cd00614">
    <property type="entry name" value="CGS_like"/>
    <property type="match status" value="1"/>
</dbReference>
<dbReference type="STRING" id="765915.A0A1Y2HP77"/>
<feature type="compositionally biased region" description="Low complexity" evidence="6">
    <location>
        <begin position="125"/>
        <end position="141"/>
    </location>
</feature>
<proteinExistence type="inferred from homology"/>
<dbReference type="NCBIfam" id="TIGR01326">
    <property type="entry name" value="OAH_OAS_sulfhy"/>
    <property type="match status" value="1"/>
</dbReference>
<feature type="region of interest" description="Disordered" evidence="6">
    <location>
        <begin position="87"/>
        <end position="141"/>
    </location>
</feature>
<keyword evidence="4 5" id="KW-0663">Pyridoxal phosphate</keyword>
<keyword evidence="8" id="KW-1185">Reference proteome</keyword>
<evidence type="ECO:0000256" key="1">
    <source>
        <dbReference type="ARBA" id="ARBA00001933"/>
    </source>
</evidence>
<protein>
    <submittedName>
        <fullName evidence="7">Cys/Met metabolism PLP-dependent enzyme-domain-containing protein</fullName>
    </submittedName>
</protein>
<dbReference type="InterPro" id="IPR006235">
    <property type="entry name" value="OAc-hSer/O-AcSer_sulfhydrylase"/>
</dbReference>
<sequence length="593" mass="62979">MCFLHDDPDGCETSRRVASRPLCQPRNHTQACRIEPQNVPYKYRRPTLAHIQFWTAHSNIPVLDSLSPAQTSAAAASMPPPPSLFSCCLPSTKSDSSDRQAPLTSSAADQPQPAKAIPIPLTPISSSANNNTDTSSTMTNPTDSIEYKFETLALHAGQEVGETGARAVPIYATSSYVFKDDQDAADLFALKKFGNIYTRIMNPTTDVFEKRIAALEGGVAAVAVASGQAAEFLAVAAVAQAGDNIVSASAIYGGTYNLFKVQLPRLGIKVKFANADDPSSIAALIDHSTKAVYVETIANPEFSIPDFEAIAKIAHDAGIPLIVDNTFGAGGYVSQPIKHGADIVVSSATKWIGGHGTTIGGVIVDAGTFDWGNGKFPTFTEPSPGYHGLVFNDVFGKGGPFGNIAFAIRVRVELLRDIGASQSPFGSFLLLQGIETLPLRMDRTCENALALAQYLESHPEVAWVKYPGLKSSPYHANAVKYLRKNHFGGVLSFGVKGGIEAAKAVINNVKVASHLANVGDAKTLIINPASTTHQQLTEEEQISAGVSPDLIRVSVGIEHIDDIIGDFDRALKAAKEHIAANGVAKESNGSESR</sequence>
<dbReference type="PROSITE" id="PS00868">
    <property type="entry name" value="CYS_MET_METAB_PP"/>
    <property type="match status" value="1"/>
</dbReference>
<dbReference type="GO" id="GO:0006535">
    <property type="term" value="P:cysteine biosynthetic process from serine"/>
    <property type="evidence" value="ECO:0007669"/>
    <property type="project" value="TreeGrafter"/>
</dbReference>
<gene>
    <name evidence="7" type="ORF">BCR44DRAFT_42834</name>
</gene>
<evidence type="ECO:0000313" key="7">
    <source>
        <dbReference type="EMBL" id="ORZ36396.1"/>
    </source>
</evidence>
<evidence type="ECO:0000256" key="5">
    <source>
        <dbReference type="RuleBase" id="RU362118"/>
    </source>
</evidence>
<dbReference type="Gene3D" id="3.40.640.10">
    <property type="entry name" value="Type I PLP-dependent aspartate aminotransferase-like (Major domain)"/>
    <property type="match status" value="1"/>
</dbReference>
<dbReference type="GO" id="GO:0030170">
    <property type="term" value="F:pyridoxal phosphate binding"/>
    <property type="evidence" value="ECO:0007669"/>
    <property type="project" value="InterPro"/>
</dbReference>
<dbReference type="EMBL" id="MCFL01000017">
    <property type="protein sequence ID" value="ORZ36396.1"/>
    <property type="molecule type" value="Genomic_DNA"/>
</dbReference>
<dbReference type="GO" id="GO:0005737">
    <property type="term" value="C:cytoplasm"/>
    <property type="evidence" value="ECO:0007669"/>
    <property type="project" value="TreeGrafter"/>
</dbReference>
<dbReference type="InterPro" id="IPR015421">
    <property type="entry name" value="PyrdxlP-dep_Trfase_major"/>
</dbReference>
<name>A0A1Y2HP77_9FUNG</name>
<dbReference type="InterPro" id="IPR000277">
    <property type="entry name" value="Cys/Met-Metab_PyrdxlP-dep_enz"/>
</dbReference>
<dbReference type="AlphaFoldDB" id="A0A1Y2HP77"/>
<dbReference type="InterPro" id="IPR054542">
    <property type="entry name" value="Cys_met_metab_PP"/>
</dbReference>
<dbReference type="SUPFAM" id="SSF53383">
    <property type="entry name" value="PLP-dependent transferases"/>
    <property type="match status" value="1"/>
</dbReference>